<dbReference type="SMART" id="SM00717">
    <property type="entry name" value="SANT"/>
    <property type="match status" value="2"/>
</dbReference>
<dbReference type="InterPro" id="IPR050560">
    <property type="entry name" value="MYB_TF"/>
</dbReference>
<dbReference type="InterPro" id="IPR001005">
    <property type="entry name" value="SANT/Myb"/>
</dbReference>
<sequence>MEVSQRYRKIWKVEDDNALTESANKYNGKNWEKIADEVSQKINKKRTAKQCRERWNNFLKCNANHKEWTESQIKLIFEVQSSIGNKWSKISAFFPGKSKSSIKNFYYSTIRRNIRRFNNGKIDEEQIKGPIDEVIKIPEIREILLSHKSYPKSFFKQRKLSRDSIEKIRRLNGLTLTTSINDDEHSLEFGSFELYEMNEFSNEPEIYIDQTILWD</sequence>
<dbReference type="InterPro" id="IPR009057">
    <property type="entry name" value="Homeodomain-like_sf"/>
</dbReference>
<evidence type="ECO:0008006" key="5">
    <source>
        <dbReference type="Google" id="ProtNLM"/>
    </source>
</evidence>
<dbReference type="Proteomes" id="UP000187209">
    <property type="component" value="Unassembled WGS sequence"/>
</dbReference>
<dbReference type="GO" id="GO:0000978">
    <property type="term" value="F:RNA polymerase II cis-regulatory region sequence-specific DNA binding"/>
    <property type="evidence" value="ECO:0007669"/>
    <property type="project" value="TreeGrafter"/>
</dbReference>
<dbReference type="EMBL" id="MPUH01000351">
    <property type="protein sequence ID" value="OMJ82150.1"/>
    <property type="molecule type" value="Genomic_DNA"/>
</dbReference>
<gene>
    <name evidence="3" type="ORF">SteCoe_17225</name>
</gene>
<dbReference type="CDD" id="cd00167">
    <property type="entry name" value="SANT"/>
    <property type="match status" value="2"/>
</dbReference>
<evidence type="ECO:0000313" key="3">
    <source>
        <dbReference type="EMBL" id="OMJ82150.1"/>
    </source>
</evidence>
<feature type="domain" description="Myb-like" evidence="1">
    <location>
        <begin position="3"/>
        <end position="59"/>
    </location>
</feature>
<feature type="domain" description="Myb-like" evidence="1">
    <location>
        <begin position="60"/>
        <end position="110"/>
    </location>
</feature>
<dbReference type="PANTHER" id="PTHR45614">
    <property type="entry name" value="MYB PROTEIN-RELATED"/>
    <property type="match status" value="1"/>
</dbReference>
<dbReference type="InterPro" id="IPR017930">
    <property type="entry name" value="Myb_dom"/>
</dbReference>
<keyword evidence="4" id="KW-1185">Reference proteome</keyword>
<organism evidence="3 4">
    <name type="scientific">Stentor coeruleus</name>
    <dbReference type="NCBI Taxonomy" id="5963"/>
    <lineage>
        <taxon>Eukaryota</taxon>
        <taxon>Sar</taxon>
        <taxon>Alveolata</taxon>
        <taxon>Ciliophora</taxon>
        <taxon>Postciliodesmatophora</taxon>
        <taxon>Heterotrichea</taxon>
        <taxon>Heterotrichida</taxon>
        <taxon>Stentoridae</taxon>
        <taxon>Stentor</taxon>
    </lineage>
</organism>
<dbReference type="PROSITE" id="PS51294">
    <property type="entry name" value="HTH_MYB"/>
    <property type="match status" value="2"/>
</dbReference>
<dbReference type="Pfam" id="PF13921">
    <property type="entry name" value="Myb_DNA-bind_6"/>
    <property type="match status" value="1"/>
</dbReference>
<proteinExistence type="predicted"/>
<feature type="domain" description="HTH myb-type" evidence="2">
    <location>
        <begin position="11"/>
        <end position="63"/>
    </location>
</feature>
<dbReference type="Gene3D" id="1.10.10.60">
    <property type="entry name" value="Homeodomain-like"/>
    <property type="match status" value="2"/>
</dbReference>
<dbReference type="PROSITE" id="PS50090">
    <property type="entry name" value="MYB_LIKE"/>
    <property type="match status" value="2"/>
</dbReference>
<evidence type="ECO:0000313" key="4">
    <source>
        <dbReference type="Proteomes" id="UP000187209"/>
    </source>
</evidence>
<feature type="domain" description="HTH myb-type" evidence="2">
    <location>
        <begin position="68"/>
        <end position="114"/>
    </location>
</feature>
<comment type="caution">
    <text evidence="3">The sequence shown here is derived from an EMBL/GenBank/DDBJ whole genome shotgun (WGS) entry which is preliminary data.</text>
</comment>
<reference evidence="3 4" key="1">
    <citation type="submission" date="2016-11" db="EMBL/GenBank/DDBJ databases">
        <title>The macronuclear genome of Stentor coeruleus: a giant cell with tiny introns.</title>
        <authorList>
            <person name="Slabodnick M."/>
            <person name="Ruby J.G."/>
            <person name="Reiff S.B."/>
            <person name="Swart E.C."/>
            <person name="Gosai S."/>
            <person name="Prabakaran S."/>
            <person name="Witkowska E."/>
            <person name="Larue G.E."/>
            <person name="Fisher S."/>
            <person name="Freeman R.M."/>
            <person name="Gunawardena J."/>
            <person name="Chu W."/>
            <person name="Stover N.A."/>
            <person name="Gregory B.D."/>
            <person name="Nowacki M."/>
            <person name="Derisi J."/>
            <person name="Roy S.W."/>
            <person name="Marshall W.F."/>
            <person name="Sood P."/>
        </authorList>
    </citation>
    <scope>NUCLEOTIDE SEQUENCE [LARGE SCALE GENOMIC DNA]</scope>
    <source>
        <strain evidence="3">WM001</strain>
    </source>
</reference>
<dbReference type="SUPFAM" id="SSF46689">
    <property type="entry name" value="Homeodomain-like"/>
    <property type="match status" value="1"/>
</dbReference>
<dbReference type="OrthoDB" id="304122at2759"/>
<name>A0A1R2BZH4_9CILI</name>
<dbReference type="AlphaFoldDB" id="A0A1R2BZH4"/>
<dbReference type="GO" id="GO:0005634">
    <property type="term" value="C:nucleus"/>
    <property type="evidence" value="ECO:0007669"/>
    <property type="project" value="TreeGrafter"/>
</dbReference>
<evidence type="ECO:0000259" key="1">
    <source>
        <dbReference type="PROSITE" id="PS50090"/>
    </source>
</evidence>
<accession>A0A1R2BZH4</accession>
<dbReference type="GO" id="GO:0000981">
    <property type="term" value="F:DNA-binding transcription factor activity, RNA polymerase II-specific"/>
    <property type="evidence" value="ECO:0007669"/>
    <property type="project" value="TreeGrafter"/>
</dbReference>
<protein>
    <recommendedName>
        <fullName evidence="5">Myb-like DNA-binding domain containing protein</fullName>
    </recommendedName>
</protein>
<evidence type="ECO:0000259" key="2">
    <source>
        <dbReference type="PROSITE" id="PS51294"/>
    </source>
</evidence>